<evidence type="ECO:0000256" key="3">
    <source>
        <dbReference type="ARBA" id="ARBA00022630"/>
    </source>
</evidence>
<dbReference type="EC" id="2.7.1.180" evidence="1 10"/>
<evidence type="ECO:0000256" key="7">
    <source>
        <dbReference type="ARBA" id="ARBA00022842"/>
    </source>
</evidence>
<dbReference type="Pfam" id="PF02424">
    <property type="entry name" value="ApbE"/>
    <property type="match status" value="1"/>
</dbReference>
<evidence type="ECO:0000256" key="9">
    <source>
        <dbReference type="ARBA" id="ARBA00048540"/>
    </source>
</evidence>
<dbReference type="GO" id="GO:0046872">
    <property type="term" value="F:metal ion binding"/>
    <property type="evidence" value="ECO:0007669"/>
    <property type="project" value="UniProtKB-UniRule"/>
</dbReference>
<evidence type="ECO:0000313" key="12">
    <source>
        <dbReference type="EMBL" id="RHD57674.1"/>
    </source>
</evidence>
<sequence length="353" mass="38090">MQRYEYGDAREAVAERGDDASRVISFFIFNTEVHFHAYASDGQSASDPTVSRRLDAALAACRDRCLYFEHRLSRTRPESDICRAHSCAPAEVGIASETADLIRRSLGYCERSRGTFDVTMGTVTRLWDFHEGVVPSPLSLSRALPHLGCSHIHLGGTAAAPTLSIDDPETVLDLGGVAKGYIADDLAGILLDHGVERFVINLGGNVLVRGGRPRDDASRPPVHAGAPWKIGIVNPRDPAHYRAIVDVSDGSVVTSGLHERRFTRGGRTYHHILNPTDGMPARTDVASATIIASASIDCDGYSTAALMLGMDEGPAFVEGIDGVEGVFISDADEVRWTSGIADRLSLVPTLPRW</sequence>
<dbReference type="AlphaFoldDB" id="A0A414G0C2"/>
<feature type="binding site" evidence="11">
    <location>
        <position position="299"/>
    </location>
    <ligand>
        <name>Mg(2+)</name>
        <dbReference type="ChEBI" id="CHEBI:18420"/>
    </ligand>
</feature>
<comment type="caution">
    <text evidence="12">The sequence shown here is derived from an EMBL/GenBank/DDBJ whole genome shotgun (WGS) entry which is preliminary data.</text>
</comment>
<protein>
    <recommendedName>
        <fullName evidence="2 10">FAD:protein FMN transferase</fullName>
        <ecNumber evidence="1 10">2.7.1.180</ecNumber>
    </recommendedName>
    <alternativeName>
        <fullName evidence="8 10">Flavin transferase</fullName>
    </alternativeName>
</protein>
<keyword evidence="4 10" id="KW-0808">Transferase</keyword>
<dbReference type="SUPFAM" id="SSF143631">
    <property type="entry name" value="ApbE-like"/>
    <property type="match status" value="1"/>
</dbReference>
<gene>
    <name evidence="12" type="ORF">DW787_02230</name>
</gene>
<proteinExistence type="inferred from homology"/>
<keyword evidence="5 10" id="KW-0479">Metal-binding</keyword>
<name>A0A414G0C2_9ACTN</name>
<evidence type="ECO:0000256" key="5">
    <source>
        <dbReference type="ARBA" id="ARBA00022723"/>
    </source>
</evidence>
<evidence type="ECO:0000256" key="1">
    <source>
        <dbReference type="ARBA" id="ARBA00011955"/>
    </source>
</evidence>
<dbReference type="PIRSF" id="PIRSF006268">
    <property type="entry name" value="ApbE"/>
    <property type="match status" value="1"/>
</dbReference>
<feature type="binding site" evidence="11">
    <location>
        <position position="303"/>
    </location>
    <ligand>
        <name>Mg(2+)</name>
        <dbReference type="ChEBI" id="CHEBI:18420"/>
    </ligand>
</feature>
<reference evidence="12 13" key="1">
    <citation type="submission" date="2018-08" db="EMBL/GenBank/DDBJ databases">
        <title>A genome reference for cultivated species of the human gut microbiota.</title>
        <authorList>
            <person name="Zou Y."/>
            <person name="Xue W."/>
            <person name="Luo G."/>
        </authorList>
    </citation>
    <scope>NUCLEOTIDE SEQUENCE [LARGE SCALE GENOMIC DNA]</scope>
    <source>
        <strain evidence="12 13">AM30-5LB</strain>
    </source>
</reference>
<dbReference type="PANTHER" id="PTHR30040:SF2">
    <property type="entry name" value="FAD:PROTEIN FMN TRANSFERASE"/>
    <property type="match status" value="1"/>
</dbReference>
<evidence type="ECO:0000256" key="2">
    <source>
        <dbReference type="ARBA" id="ARBA00016337"/>
    </source>
</evidence>
<feature type="binding site" evidence="11">
    <location>
        <position position="176"/>
    </location>
    <ligand>
        <name>Mg(2+)</name>
        <dbReference type="ChEBI" id="CHEBI:18420"/>
    </ligand>
</feature>
<evidence type="ECO:0000256" key="10">
    <source>
        <dbReference type="PIRNR" id="PIRNR006268"/>
    </source>
</evidence>
<organism evidence="12 13">
    <name type="scientific">Collinsella intestinalis</name>
    <dbReference type="NCBI Taxonomy" id="147207"/>
    <lineage>
        <taxon>Bacteria</taxon>
        <taxon>Bacillati</taxon>
        <taxon>Actinomycetota</taxon>
        <taxon>Coriobacteriia</taxon>
        <taxon>Coriobacteriales</taxon>
        <taxon>Coriobacteriaceae</taxon>
        <taxon>Collinsella</taxon>
    </lineage>
</organism>
<dbReference type="Proteomes" id="UP000286050">
    <property type="component" value="Unassembled WGS sequence"/>
</dbReference>
<keyword evidence="3 10" id="KW-0285">Flavoprotein</keyword>
<dbReference type="RefSeq" id="WP_118271427.1">
    <property type="nucleotide sequence ID" value="NZ_QSJI01000001.1"/>
</dbReference>
<comment type="similarity">
    <text evidence="10">Belongs to the ApbE family.</text>
</comment>
<dbReference type="EMBL" id="QSJI01000001">
    <property type="protein sequence ID" value="RHD57674.1"/>
    <property type="molecule type" value="Genomic_DNA"/>
</dbReference>
<dbReference type="InterPro" id="IPR003374">
    <property type="entry name" value="ApbE-like_sf"/>
</dbReference>
<dbReference type="InterPro" id="IPR024932">
    <property type="entry name" value="ApbE"/>
</dbReference>
<comment type="cofactor">
    <cofactor evidence="11">
        <name>Mg(2+)</name>
        <dbReference type="ChEBI" id="CHEBI:18420"/>
    </cofactor>
    <cofactor evidence="11">
        <name>Mn(2+)</name>
        <dbReference type="ChEBI" id="CHEBI:29035"/>
    </cofactor>
    <text evidence="11">Magnesium. Can also use manganese.</text>
</comment>
<evidence type="ECO:0000313" key="13">
    <source>
        <dbReference type="Proteomes" id="UP000286050"/>
    </source>
</evidence>
<keyword evidence="7 10" id="KW-0460">Magnesium</keyword>
<evidence type="ECO:0000256" key="4">
    <source>
        <dbReference type="ARBA" id="ARBA00022679"/>
    </source>
</evidence>
<dbReference type="PANTHER" id="PTHR30040">
    <property type="entry name" value="THIAMINE BIOSYNTHESIS LIPOPROTEIN APBE"/>
    <property type="match status" value="1"/>
</dbReference>
<keyword evidence="6 10" id="KW-0274">FAD</keyword>
<dbReference type="Gene3D" id="3.10.520.10">
    <property type="entry name" value="ApbE-like domains"/>
    <property type="match status" value="1"/>
</dbReference>
<dbReference type="GO" id="GO:0016740">
    <property type="term" value="F:transferase activity"/>
    <property type="evidence" value="ECO:0007669"/>
    <property type="project" value="UniProtKB-UniRule"/>
</dbReference>
<evidence type="ECO:0000256" key="11">
    <source>
        <dbReference type="PIRSR" id="PIRSR006268-2"/>
    </source>
</evidence>
<comment type="catalytic activity">
    <reaction evidence="9 10">
        <text>L-threonyl-[protein] + FAD = FMN-L-threonyl-[protein] + AMP + H(+)</text>
        <dbReference type="Rhea" id="RHEA:36847"/>
        <dbReference type="Rhea" id="RHEA-COMP:11060"/>
        <dbReference type="Rhea" id="RHEA-COMP:11061"/>
        <dbReference type="ChEBI" id="CHEBI:15378"/>
        <dbReference type="ChEBI" id="CHEBI:30013"/>
        <dbReference type="ChEBI" id="CHEBI:57692"/>
        <dbReference type="ChEBI" id="CHEBI:74257"/>
        <dbReference type="ChEBI" id="CHEBI:456215"/>
        <dbReference type="EC" id="2.7.1.180"/>
    </reaction>
</comment>
<evidence type="ECO:0000256" key="6">
    <source>
        <dbReference type="ARBA" id="ARBA00022827"/>
    </source>
</evidence>
<evidence type="ECO:0000256" key="8">
    <source>
        <dbReference type="ARBA" id="ARBA00031306"/>
    </source>
</evidence>
<accession>A0A414G0C2</accession>